<sequence>MCDQDHFENDLKRYSRRDMGSMAAAAGVGAAMFLPAVANAAEVDDQDVTIDTPDGSCDAYFVAPTSGEHAAVLIWPDIFGLRPAFRQMGKRLAENGYSVLVVNPFYRKQKAPTADKGANTPIPEVRPLARSLTPETQSTDANAFITWLDKQPQVDTSKKVGTTGYCMGGPIVMRTAAAVPGRVGAACTFHGGGLVTNQDDSPHLLIPKMEAQFLIAIAENDDERDPELKTVLKEAFADANLKAEIEVYPAGHGWCPPDTRVHNPEQAEKAWSRMLALFEKTLA</sequence>
<reference evidence="3 4" key="1">
    <citation type="submission" date="2023-06" db="EMBL/GenBank/DDBJ databases">
        <title>Roseiconus lacunae JC819 isolated from Gulf of Mannar region, Tamil Nadu.</title>
        <authorList>
            <person name="Pk S."/>
            <person name="Ch S."/>
            <person name="Ch V.R."/>
        </authorList>
    </citation>
    <scope>NUCLEOTIDE SEQUENCE [LARGE SCALE GENOMIC DNA]</scope>
    <source>
        <strain evidence="3 4">JC819</strain>
    </source>
</reference>
<dbReference type="InterPro" id="IPR051049">
    <property type="entry name" value="Dienelactone_hydrolase-like"/>
</dbReference>
<dbReference type="PANTHER" id="PTHR46623:SF10">
    <property type="entry name" value="CARBOXYMETHYLENEBUTENOLIDASE HOMOLOG"/>
    <property type="match status" value="1"/>
</dbReference>
<dbReference type="PROSITE" id="PS51318">
    <property type="entry name" value="TAT"/>
    <property type="match status" value="1"/>
</dbReference>
<dbReference type="RefSeq" id="WP_289164424.1">
    <property type="nucleotide sequence ID" value="NZ_JASZZN010000010.1"/>
</dbReference>
<protein>
    <submittedName>
        <fullName evidence="3">Dienelactone hydrolase family protein</fullName>
        <ecNumber evidence="3">3.1.-.-</ecNumber>
    </submittedName>
</protein>
<name>A0ABT7PJY3_9BACT</name>
<feature type="chain" id="PRO_5046430654" evidence="1">
    <location>
        <begin position="41"/>
        <end position="283"/>
    </location>
</feature>
<keyword evidence="3" id="KW-0378">Hydrolase</keyword>
<proteinExistence type="predicted"/>
<keyword evidence="4" id="KW-1185">Reference proteome</keyword>
<dbReference type="Gene3D" id="3.40.50.1820">
    <property type="entry name" value="alpha/beta hydrolase"/>
    <property type="match status" value="1"/>
</dbReference>
<keyword evidence="1" id="KW-0732">Signal</keyword>
<feature type="signal peptide" evidence="1">
    <location>
        <begin position="1"/>
        <end position="40"/>
    </location>
</feature>
<dbReference type="InterPro" id="IPR029058">
    <property type="entry name" value="AB_hydrolase_fold"/>
</dbReference>
<accession>A0ABT7PJY3</accession>
<dbReference type="GO" id="GO:0016787">
    <property type="term" value="F:hydrolase activity"/>
    <property type="evidence" value="ECO:0007669"/>
    <property type="project" value="UniProtKB-KW"/>
</dbReference>
<evidence type="ECO:0000313" key="4">
    <source>
        <dbReference type="Proteomes" id="UP001239462"/>
    </source>
</evidence>
<dbReference type="Proteomes" id="UP001239462">
    <property type="component" value="Unassembled WGS sequence"/>
</dbReference>
<feature type="domain" description="Dienelactone hydrolase" evidence="2">
    <location>
        <begin position="58"/>
        <end position="281"/>
    </location>
</feature>
<dbReference type="PANTHER" id="PTHR46623">
    <property type="entry name" value="CARBOXYMETHYLENEBUTENOLIDASE-RELATED"/>
    <property type="match status" value="1"/>
</dbReference>
<gene>
    <name evidence="3" type="ORF">QTN89_15260</name>
</gene>
<dbReference type="EC" id="3.1.-.-" evidence="3"/>
<dbReference type="SUPFAM" id="SSF53474">
    <property type="entry name" value="alpha/beta-Hydrolases"/>
    <property type="match status" value="1"/>
</dbReference>
<comment type="caution">
    <text evidence="3">The sequence shown here is derived from an EMBL/GenBank/DDBJ whole genome shotgun (WGS) entry which is preliminary data.</text>
</comment>
<dbReference type="EMBL" id="JASZZN010000010">
    <property type="protein sequence ID" value="MDM4016803.1"/>
    <property type="molecule type" value="Genomic_DNA"/>
</dbReference>
<evidence type="ECO:0000259" key="2">
    <source>
        <dbReference type="Pfam" id="PF01738"/>
    </source>
</evidence>
<dbReference type="InterPro" id="IPR002925">
    <property type="entry name" value="Dienelactn_hydro"/>
</dbReference>
<organism evidence="3 4">
    <name type="scientific">Roseiconus lacunae</name>
    <dbReference type="NCBI Taxonomy" id="2605694"/>
    <lineage>
        <taxon>Bacteria</taxon>
        <taxon>Pseudomonadati</taxon>
        <taxon>Planctomycetota</taxon>
        <taxon>Planctomycetia</taxon>
        <taxon>Pirellulales</taxon>
        <taxon>Pirellulaceae</taxon>
        <taxon>Roseiconus</taxon>
    </lineage>
</organism>
<dbReference type="InterPro" id="IPR006311">
    <property type="entry name" value="TAT_signal"/>
</dbReference>
<dbReference type="Pfam" id="PF01738">
    <property type="entry name" value="DLH"/>
    <property type="match status" value="1"/>
</dbReference>
<evidence type="ECO:0000256" key="1">
    <source>
        <dbReference type="SAM" id="SignalP"/>
    </source>
</evidence>
<evidence type="ECO:0000313" key="3">
    <source>
        <dbReference type="EMBL" id="MDM4016803.1"/>
    </source>
</evidence>